<reference evidence="2 3" key="1">
    <citation type="journal article" date="2018" name="Nat. Biotechnol.">
        <title>A standardized bacterial taxonomy based on genome phylogeny substantially revises the tree of life.</title>
        <authorList>
            <person name="Parks D.H."/>
            <person name="Chuvochina M."/>
            <person name="Waite D.W."/>
            <person name="Rinke C."/>
            <person name="Skarshewski A."/>
            <person name="Chaumeil P.A."/>
            <person name="Hugenholtz P."/>
        </authorList>
    </citation>
    <scope>NUCLEOTIDE SEQUENCE [LARGE SCALE GENOMIC DNA]</scope>
    <source>
        <strain evidence="2">UBA9015</strain>
    </source>
</reference>
<dbReference type="InterPro" id="IPR001173">
    <property type="entry name" value="Glyco_trans_2-like"/>
</dbReference>
<proteinExistence type="predicted"/>
<dbReference type="CDD" id="cd00761">
    <property type="entry name" value="Glyco_tranf_GTA_type"/>
    <property type="match status" value="1"/>
</dbReference>
<dbReference type="GO" id="GO:0016740">
    <property type="term" value="F:transferase activity"/>
    <property type="evidence" value="ECO:0007669"/>
    <property type="project" value="UniProtKB-KW"/>
</dbReference>
<protein>
    <submittedName>
        <fullName evidence="2">Glycosyltransferase family 2 protein</fullName>
    </submittedName>
</protein>
<evidence type="ECO:0000313" key="3">
    <source>
        <dbReference type="Proteomes" id="UP000262699"/>
    </source>
</evidence>
<sequence>MGAVLDISLIICTRNRAGPLQRCLEAVGAIAHRGVWELVMVDNGSTDATADVIHRFAETAVMPVRYVSQPVPGLSNARNAGLAAATGAIIAFTDDDCYPQPDFLDRVADAFADPRLGYVSGRILLHDPTDYPATINESTVPLRFPAGRYLAPGAIKGA</sequence>
<feature type="domain" description="Glycosyltransferase 2-like" evidence="1">
    <location>
        <begin position="8"/>
        <end position="135"/>
    </location>
</feature>
<organism evidence="2 3">
    <name type="scientific">Sphingomonas bacterium</name>
    <dbReference type="NCBI Taxonomy" id="1895847"/>
    <lineage>
        <taxon>Bacteria</taxon>
        <taxon>Pseudomonadati</taxon>
        <taxon>Pseudomonadota</taxon>
        <taxon>Alphaproteobacteria</taxon>
        <taxon>Sphingomonadales</taxon>
        <taxon>Sphingomonadaceae</taxon>
        <taxon>Sphingomonas</taxon>
    </lineage>
</organism>
<dbReference type="EMBL" id="DOYJ01000260">
    <property type="protein sequence ID" value="HCB76387.1"/>
    <property type="molecule type" value="Genomic_DNA"/>
</dbReference>
<feature type="non-terminal residue" evidence="2">
    <location>
        <position position="158"/>
    </location>
</feature>
<gene>
    <name evidence="2" type="ORF">DEP91_09465</name>
</gene>
<accession>A0A3D0WC98</accession>
<dbReference type="Proteomes" id="UP000262699">
    <property type="component" value="Unassembled WGS sequence"/>
</dbReference>
<dbReference type="PANTHER" id="PTHR43685:SF2">
    <property type="entry name" value="GLYCOSYLTRANSFERASE 2-LIKE DOMAIN-CONTAINING PROTEIN"/>
    <property type="match status" value="1"/>
</dbReference>
<evidence type="ECO:0000259" key="1">
    <source>
        <dbReference type="Pfam" id="PF00535"/>
    </source>
</evidence>
<keyword evidence="2" id="KW-0808">Transferase</keyword>
<dbReference type="AlphaFoldDB" id="A0A3D0WC98"/>
<name>A0A3D0WC98_9SPHN</name>
<evidence type="ECO:0000313" key="2">
    <source>
        <dbReference type="EMBL" id="HCB76387.1"/>
    </source>
</evidence>
<dbReference type="Pfam" id="PF00535">
    <property type="entry name" value="Glycos_transf_2"/>
    <property type="match status" value="1"/>
</dbReference>
<dbReference type="SUPFAM" id="SSF53448">
    <property type="entry name" value="Nucleotide-diphospho-sugar transferases"/>
    <property type="match status" value="1"/>
</dbReference>
<dbReference type="InterPro" id="IPR050834">
    <property type="entry name" value="Glycosyltransf_2"/>
</dbReference>
<dbReference type="Gene3D" id="3.90.550.10">
    <property type="entry name" value="Spore Coat Polysaccharide Biosynthesis Protein SpsA, Chain A"/>
    <property type="match status" value="1"/>
</dbReference>
<dbReference type="InterPro" id="IPR029044">
    <property type="entry name" value="Nucleotide-diphossugar_trans"/>
</dbReference>
<dbReference type="PANTHER" id="PTHR43685">
    <property type="entry name" value="GLYCOSYLTRANSFERASE"/>
    <property type="match status" value="1"/>
</dbReference>
<comment type="caution">
    <text evidence="2">The sequence shown here is derived from an EMBL/GenBank/DDBJ whole genome shotgun (WGS) entry which is preliminary data.</text>
</comment>